<keyword evidence="9" id="KW-1185">Reference proteome</keyword>
<dbReference type="GO" id="GO:0004421">
    <property type="term" value="F:hydroxymethylglutaryl-CoA synthase activity"/>
    <property type="evidence" value="ECO:0007669"/>
    <property type="project" value="UniProtKB-EC"/>
</dbReference>
<feature type="binding site" evidence="4">
    <location>
        <position position="267"/>
    </location>
    <ligand>
        <name>CoA</name>
        <dbReference type="ChEBI" id="CHEBI:57287"/>
    </ligand>
</feature>
<keyword evidence="5" id="KW-0753">Steroid metabolism</keyword>
<keyword evidence="5" id="KW-1207">Sterol metabolism</keyword>
<feature type="active site" description="Acyl-thioester intermediate" evidence="3">
    <location>
        <position position="128"/>
    </location>
</feature>
<dbReference type="PANTHER" id="PTHR43323">
    <property type="entry name" value="3-HYDROXY-3-METHYLGLUTARYL COENZYME A SYNTHASE"/>
    <property type="match status" value="1"/>
</dbReference>
<gene>
    <name evidence="8" type="ORF">Ctob_006636</name>
</gene>
<dbReference type="EC" id="2.3.3.10" evidence="5"/>
<comment type="catalytic activity">
    <reaction evidence="5">
        <text>acetoacetyl-CoA + acetyl-CoA + H2O = (3S)-3-hydroxy-3-methylglutaryl-CoA + CoA + H(+)</text>
        <dbReference type="Rhea" id="RHEA:10188"/>
        <dbReference type="ChEBI" id="CHEBI:15377"/>
        <dbReference type="ChEBI" id="CHEBI:15378"/>
        <dbReference type="ChEBI" id="CHEBI:43074"/>
        <dbReference type="ChEBI" id="CHEBI:57286"/>
        <dbReference type="ChEBI" id="CHEBI:57287"/>
        <dbReference type="ChEBI" id="CHEBI:57288"/>
        <dbReference type="EC" id="2.3.3.10"/>
    </reaction>
</comment>
<dbReference type="Gene3D" id="3.40.47.10">
    <property type="match status" value="1"/>
</dbReference>
<comment type="function">
    <text evidence="5">Catalyzes the condensation of acetyl-CoA with acetoacetyl-CoA to form HMG-CoA.</text>
</comment>
<dbReference type="GO" id="GO:0010142">
    <property type="term" value="P:farnesyl diphosphate biosynthetic process, mevalonate pathway"/>
    <property type="evidence" value="ECO:0007669"/>
    <property type="project" value="InterPro"/>
</dbReference>
<dbReference type="Pfam" id="PF01154">
    <property type="entry name" value="HMG_CoA_synt_N"/>
    <property type="match status" value="1"/>
</dbReference>
<protein>
    <recommendedName>
        <fullName evidence="5">Hydroxymethylglutaryl-CoA synthase</fullName>
        <shortName evidence="5">HMG-CoA synthase</shortName>
        <ecNumber evidence="5">2.3.3.10</ecNumber>
    </recommendedName>
    <alternativeName>
        <fullName evidence="5">3-hydroxy-3-methylglutaryl coenzyme A synthase</fullName>
    </alternativeName>
</protein>
<dbReference type="AlphaFoldDB" id="A0A0M0J637"/>
<dbReference type="EMBL" id="JWZX01003343">
    <property type="protein sequence ID" value="KOO21683.1"/>
    <property type="molecule type" value="Genomic_DNA"/>
</dbReference>
<evidence type="ECO:0000313" key="8">
    <source>
        <dbReference type="EMBL" id="KOO21683.1"/>
    </source>
</evidence>
<feature type="binding site" evidence="4">
    <location>
        <position position="219"/>
    </location>
    <ligand>
        <name>CoA</name>
        <dbReference type="ChEBI" id="CHEBI:57287"/>
    </ligand>
</feature>
<dbReference type="InterPro" id="IPR013746">
    <property type="entry name" value="HMG_CoA_synt_C_dom"/>
</dbReference>
<name>A0A0M0J637_9EUKA</name>
<dbReference type="UniPathway" id="UPA00058">
    <property type="reaction ID" value="UER00102"/>
</dbReference>
<evidence type="ECO:0000259" key="6">
    <source>
        <dbReference type="Pfam" id="PF01154"/>
    </source>
</evidence>
<keyword evidence="5" id="KW-0444">Lipid biosynthesis</keyword>
<dbReference type="FunFam" id="3.40.47.10:FF:000008">
    <property type="entry name" value="3-hydroxy-3-methylglutaryl coenzyme A synthase"/>
    <property type="match status" value="1"/>
</dbReference>
<sequence>MAAAAVASGKASLRPQNVGILAMEAYFPQNCLQQTALEEADGCKGKYTIGLGQESLGYFDDREDVASILLTALARLMENYGIEPQQIGRLEVGTETLIDKSKSVKTTLLAHLFGPNADVEGVTSTNACYGGTAALLNSVAWVESSAWDGRYAVVVCGDIAVYAPGPARPTGGGGAVAMLIGADAPLALSGPRCTHAAEVYDFYKPKGDTEYATVDGKLSQEAYLTAVDRCYAGLQAKRAAAVGGAPCTLDAFGFACMHSPYAKLVQKGFARMLLADVIAQPTRDEWAADADAQKVAAVPPAHSVNDRDTETVLRKLSATRYDAMCLPAGGISTRVGNCYTAAVYMNLLALVSSRAAELVDKEPDVLCFSYGSGAVATAFVIKARKPSGTNALSGASGLPPVPFTIERIAQTADVFARLASRTERTTADFAAAMDLRATRYGQASYSPTGPIAELFPGTYYLVSVDAEHRRSYSRTPK</sequence>
<dbReference type="InterPro" id="IPR016039">
    <property type="entry name" value="Thiolase-like"/>
</dbReference>
<comment type="caution">
    <text evidence="8">The sequence shown here is derived from an EMBL/GenBank/DDBJ whole genome shotgun (WGS) entry which is preliminary data.</text>
</comment>
<feature type="domain" description="Hydroxymethylglutaryl-coenzyme A synthase C-terminal" evidence="7">
    <location>
        <begin position="192"/>
        <end position="474"/>
    </location>
</feature>
<evidence type="ECO:0000259" key="7">
    <source>
        <dbReference type="Pfam" id="PF08540"/>
    </source>
</evidence>
<evidence type="ECO:0000256" key="4">
    <source>
        <dbReference type="PIRSR" id="PIRSR610122-2"/>
    </source>
</evidence>
<evidence type="ECO:0000313" key="9">
    <source>
        <dbReference type="Proteomes" id="UP000037460"/>
    </source>
</evidence>
<dbReference type="InterPro" id="IPR013528">
    <property type="entry name" value="HMG_CoA_synth_N"/>
</dbReference>
<keyword evidence="5" id="KW-0752">Steroid biosynthesis</keyword>
<dbReference type="PANTHER" id="PTHR43323:SF2">
    <property type="entry name" value="HYDROXYMETHYLGLUTARYL-COA SYNTHASE"/>
    <property type="match status" value="1"/>
</dbReference>
<feature type="active site" description="Proton donor/acceptor" evidence="3">
    <location>
        <position position="95"/>
    </location>
</feature>
<evidence type="ECO:0000256" key="2">
    <source>
        <dbReference type="ARBA" id="ARBA00022679"/>
    </source>
</evidence>
<keyword evidence="5" id="KW-0756">Sterol biosynthesis</keyword>
<dbReference type="OrthoDB" id="1269963at2759"/>
<dbReference type="CDD" id="cd00827">
    <property type="entry name" value="init_cond_enzymes"/>
    <property type="match status" value="1"/>
</dbReference>
<feature type="binding site" evidence="4">
    <location>
        <position position="263"/>
    </location>
    <ligand>
        <name>CoA</name>
        <dbReference type="ChEBI" id="CHEBI:57287"/>
    </ligand>
</feature>
<dbReference type="Pfam" id="PF08540">
    <property type="entry name" value="HMG_CoA_synt_C"/>
    <property type="match status" value="1"/>
</dbReference>
<evidence type="ECO:0000256" key="5">
    <source>
        <dbReference type="RuleBase" id="RU364071"/>
    </source>
</evidence>
<dbReference type="GO" id="GO:0006084">
    <property type="term" value="P:acetyl-CoA metabolic process"/>
    <property type="evidence" value="ECO:0007669"/>
    <property type="project" value="InterPro"/>
</dbReference>
<keyword evidence="5" id="KW-0443">Lipid metabolism</keyword>
<dbReference type="InterPro" id="IPR010122">
    <property type="entry name" value="HMG_CoA_synthase_euk"/>
</dbReference>
<dbReference type="SUPFAM" id="SSF53901">
    <property type="entry name" value="Thiolase-like"/>
    <property type="match status" value="2"/>
</dbReference>
<dbReference type="GO" id="GO:0016126">
    <property type="term" value="P:sterol biosynthetic process"/>
    <property type="evidence" value="ECO:0007669"/>
    <property type="project" value="UniProtKB-KW"/>
</dbReference>
<reference evidence="9" key="1">
    <citation type="journal article" date="2015" name="PLoS Genet.">
        <title>Genome Sequence and Transcriptome Analyses of Chrysochromulina tobin: Metabolic Tools for Enhanced Algal Fitness in the Prominent Order Prymnesiales (Haptophyceae).</title>
        <authorList>
            <person name="Hovde B.T."/>
            <person name="Deodato C.R."/>
            <person name="Hunsperger H.M."/>
            <person name="Ryken S.A."/>
            <person name="Yost W."/>
            <person name="Jha R.K."/>
            <person name="Patterson J."/>
            <person name="Monnat R.J. Jr."/>
            <person name="Barlow S.B."/>
            <person name="Starkenburg S.R."/>
            <person name="Cattolico R.A."/>
        </authorList>
    </citation>
    <scope>NUCLEOTIDE SEQUENCE</scope>
    <source>
        <strain evidence="9">CCMP291</strain>
    </source>
</reference>
<keyword evidence="2 5" id="KW-0808">Transferase</keyword>
<proteinExistence type="inferred from homology"/>
<comment type="similarity">
    <text evidence="1 5">Belongs to the thiolase-like superfamily. HMG-CoA synthase family.</text>
</comment>
<comment type="pathway">
    <text evidence="5">Metabolic intermediate biosynthesis; (R)-mevalonate biosynthesis; (R)-mevalonate from acetyl-CoA: step 2/3.</text>
</comment>
<feature type="active site" description="Proton donor/acceptor" evidence="3">
    <location>
        <position position="258"/>
    </location>
</feature>
<evidence type="ECO:0000256" key="1">
    <source>
        <dbReference type="ARBA" id="ARBA00007061"/>
    </source>
</evidence>
<evidence type="ECO:0000256" key="3">
    <source>
        <dbReference type="PIRSR" id="PIRSR610122-1"/>
    </source>
</evidence>
<organism evidence="8 9">
    <name type="scientific">Chrysochromulina tobinii</name>
    <dbReference type="NCBI Taxonomy" id="1460289"/>
    <lineage>
        <taxon>Eukaryota</taxon>
        <taxon>Haptista</taxon>
        <taxon>Haptophyta</taxon>
        <taxon>Prymnesiophyceae</taxon>
        <taxon>Prymnesiales</taxon>
        <taxon>Chrysochromulinaceae</taxon>
        <taxon>Chrysochromulina</taxon>
    </lineage>
</organism>
<dbReference type="NCBIfam" id="TIGR01833">
    <property type="entry name" value="HMG-CoA-S_euk"/>
    <property type="match status" value="1"/>
</dbReference>
<dbReference type="Proteomes" id="UP000037460">
    <property type="component" value="Unassembled WGS sequence"/>
</dbReference>
<accession>A0A0M0J637</accession>
<feature type="domain" description="Hydroxymethylglutaryl-coenzyme A synthase N-terminal" evidence="6">
    <location>
        <begin position="14"/>
        <end position="185"/>
    </location>
</feature>